<dbReference type="GO" id="GO:0001681">
    <property type="term" value="F:sialate O-acetylesterase activity"/>
    <property type="evidence" value="ECO:0007669"/>
    <property type="project" value="InterPro"/>
</dbReference>
<dbReference type="InterPro" id="IPR039329">
    <property type="entry name" value="SIAE"/>
</dbReference>
<dbReference type="GO" id="GO:0005975">
    <property type="term" value="P:carbohydrate metabolic process"/>
    <property type="evidence" value="ECO:0007669"/>
    <property type="project" value="TreeGrafter"/>
</dbReference>
<evidence type="ECO:0000313" key="5">
    <source>
        <dbReference type="Proteomes" id="UP000612329"/>
    </source>
</evidence>
<dbReference type="Pfam" id="PF03629">
    <property type="entry name" value="SASA"/>
    <property type="match status" value="1"/>
</dbReference>
<keyword evidence="1" id="KW-0378">Hydrolase</keyword>
<comment type="caution">
    <text evidence="4">The sequence shown here is derived from an EMBL/GenBank/DDBJ whole genome shotgun (WGS) entry which is preliminary data.</text>
</comment>
<sequence length="456" mass="51257">MKILRVIFFLFVAKTSFANVILPSVFSDHMVIQQNDQVKFWGWASPNEEVIIRPSWTTEIYKTKASNQAKWELMVKTPSYGGPFIISIKGYNEIVLNDILIGEVWLCSGQSNMEMSASWGIKNMDEVEKANHPNIRFFNIPKLSSETPQNNVPANWQASTPEIMKNSSAVAYFFAKRLQENLKEVPVGLIVSSWGGTPAEVWMPEETILNNSILNKAASKLKPVEWGPTQPARAFNAMINPFIGYNIAGVLWYQGEANVGAKNYEKTLTALISSWRSIWNNNFPFYYVQIAQFEYGGDHFGGTEIRNAQRKVLNLSENTGMVVIDDVSTADDIHPKDKKTVGIRLANLALKNHYKTFDGVVNGPLFKNVSFEKGKAKVSFNNSKGLNIKGDNSLFEMAGADKIFYEAKSKTNNDCIVLSSKKVKNPKYVRFAWKNTARSNVFNEANLPASTFTTEH</sequence>
<proteinExistence type="predicted"/>
<dbReference type="Gene3D" id="3.40.50.1110">
    <property type="entry name" value="SGNH hydrolase"/>
    <property type="match status" value="1"/>
</dbReference>
<evidence type="ECO:0000256" key="2">
    <source>
        <dbReference type="SAM" id="SignalP"/>
    </source>
</evidence>
<dbReference type="PANTHER" id="PTHR22901">
    <property type="entry name" value="SIALATE O-ACETYLESTERASE"/>
    <property type="match status" value="1"/>
</dbReference>
<accession>A0A8J3BMS3</accession>
<gene>
    <name evidence="4" type="ORF">GCM10007962_15500</name>
</gene>
<dbReference type="AlphaFoldDB" id="A0A8J3BMS3"/>
<dbReference type="InterPro" id="IPR036514">
    <property type="entry name" value="SGNH_hydro_sf"/>
</dbReference>
<dbReference type="EMBL" id="BMNR01000003">
    <property type="protein sequence ID" value="GGK22258.1"/>
    <property type="molecule type" value="Genomic_DNA"/>
</dbReference>
<dbReference type="RefSeq" id="WP_188651751.1">
    <property type="nucleotide sequence ID" value="NZ_BMNR01000003.1"/>
</dbReference>
<dbReference type="PANTHER" id="PTHR22901:SF0">
    <property type="entry name" value="SIALATE O-ACETYLESTERASE"/>
    <property type="match status" value="1"/>
</dbReference>
<dbReference type="SUPFAM" id="SSF52266">
    <property type="entry name" value="SGNH hydrolase"/>
    <property type="match status" value="1"/>
</dbReference>
<organism evidence="4 5">
    <name type="scientific">Yeosuana aromativorans</name>
    <dbReference type="NCBI Taxonomy" id="288019"/>
    <lineage>
        <taxon>Bacteria</taxon>
        <taxon>Pseudomonadati</taxon>
        <taxon>Bacteroidota</taxon>
        <taxon>Flavobacteriia</taxon>
        <taxon>Flavobacteriales</taxon>
        <taxon>Flavobacteriaceae</taxon>
        <taxon>Yeosuana</taxon>
    </lineage>
</organism>
<reference evidence="4" key="1">
    <citation type="journal article" date="2014" name="Int. J. Syst. Evol. Microbiol.">
        <title>Complete genome sequence of Corynebacterium casei LMG S-19264T (=DSM 44701T), isolated from a smear-ripened cheese.</title>
        <authorList>
            <consortium name="US DOE Joint Genome Institute (JGI-PGF)"/>
            <person name="Walter F."/>
            <person name="Albersmeier A."/>
            <person name="Kalinowski J."/>
            <person name="Ruckert C."/>
        </authorList>
    </citation>
    <scope>NUCLEOTIDE SEQUENCE</scope>
    <source>
        <strain evidence="4">JCM 12862</strain>
    </source>
</reference>
<evidence type="ECO:0000256" key="1">
    <source>
        <dbReference type="ARBA" id="ARBA00022801"/>
    </source>
</evidence>
<evidence type="ECO:0000313" key="4">
    <source>
        <dbReference type="EMBL" id="GGK22258.1"/>
    </source>
</evidence>
<evidence type="ECO:0000259" key="3">
    <source>
        <dbReference type="Pfam" id="PF03629"/>
    </source>
</evidence>
<feature type="chain" id="PRO_5035153362" evidence="2">
    <location>
        <begin position="19"/>
        <end position="456"/>
    </location>
</feature>
<keyword evidence="5" id="KW-1185">Reference proteome</keyword>
<dbReference type="InterPro" id="IPR005181">
    <property type="entry name" value="SASA"/>
</dbReference>
<reference evidence="4" key="2">
    <citation type="submission" date="2020-09" db="EMBL/GenBank/DDBJ databases">
        <authorList>
            <person name="Sun Q."/>
            <person name="Ohkuma M."/>
        </authorList>
    </citation>
    <scope>NUCLEOTIDE SEQUENCE</scope>
    <source>
        <strain evidence="4">JCM 12862</strain>
    </source>
</reference>
<feature type="signal peptide" evidence="2">
    <location>
        <begin position="1"/>
        <end position="18"/>
    </location>
</feature>
<name>A0A8J3BMS3_9FLAO</name>
<keyword evidence="2" id="KW-0732">Signal</keyword>
<feature type="domain" description="Sialate O-acetylesterase" evidence="3">
    <location>
        <begin position="103"/>
        <end position="349"/>
    </location>
</feature>
<protein>
    <submittedName>
        <fullName evidence="4">9-O-acetylesterase</fullName>
    </submittedName>
</protein>
<dbReference type="Proteomes" id="UP000612329">
    <property type="component" value="Unassembled WGS sequence"/>
</dbReference>